<feature type="region of interest" description="Disordered" evidence="1">
    <location>
        <begin position="332"/>
        <end position="355"/>
    </location>
</feature>
<reference evidence="2" key="1">
    <citation type="journal article" date="2014" name="Int. J. Syst. Evol. Microbiol.">
        <title>Complete genome sequence of Corynebacterium casei LMG S-19264T (=DSM 44701T), isolated from a smear-ripened cheese.</title>
        <authorList>
            <consortium name="US DOE Joint Genome Institute (JGI-PGF)"/>
            <person name="Walter F."/>
            <person name="Albersmeier A."/>
            <person name="Kalinowski J."/>
            <person name="Ruckert C."/>
        </authorList>
    </citation>
    <scope>NUCLEOTIDE SEQUENCE</scope>
    <source>
        <strain evidence="2">CGMCC 4.7403</strain>
    </source>
</reference>
<reference evidence="2" key="2">
    <citation type="submission" date="2020-09" db="EMBL/GenBank/DDBJ databases">
        <authorList>
            <person name="Sun Q."/>
            <person name="Zhou Y."/>
        </authorList>
    </citation>
    <scope>NUCLEOTIDE SEQUENCE</scope>
    <source>
        <strain evidence="2">CGMCC 4.7403</strain>
    </source>
</reference>
<organism evidence="2 3">
    <name type="scientific">Streptomyces capitiformicae</name>
    <dbReference type="NCBI Taxonomy" id="2014920"/>
    <lineage>
        <taxon>Bacteria</taxon>
        <taxon>Bacillati</taxon>
        <taxon>Actinomycetota</taxon>
        <taxon>Actinomycetes</taxon>
        <taxon>Kitasatosporales</taxon>
        <taxon>Streptomycetaceae</taxon>
        <taxon>Streptomyces</taxon>
    </lineage>
</organism>
<sequence length="355" mass="39051">MNPLRALIRTARMARHTSGLAVGLPADDEVLLDAPDERLGPALVAAGRGDHTPAAKLLSTTREAAEWENRDRYVSRLASFARSRDEWLRTWQGAAPHDPDVLLIKAQLAVAHGWHSPARVELLRETGPLITAAAESEPRDPVPWRIALDHARGTGLGRTGFEQLWAEAVRRSPHHYGCHVSALTYLSASCCARWGDTPHTPGCSHAEGFDFAEQAAEDTLPGSLVQALPVRAVFSCLTEGGGAEVSRARLHEAADRAIALSAEYAPGDPWPAEVRNLLTYVLVRLERWPDALTQLRMIGPFATSFPWDRVSDDPLGQFLELRDGVRLEVASSMPLRTRTRRSQTSTNRHTHPVDH</sequence>
<dbReference type="RefSeq" id="WP_189781734.1">
    <property type="nucleotide sequence ID" value="NZ_BNAT01000004.1"/>
</dbReference>
<keyword evidence="3" id="KW-1185">Reference proteome</keyword>
<evidence type="ECO:0000313" key="3">
    <source>
        <dbReference type="Proteomes" id="UP000603227"/>
    </source>
</evidence>
<comment type="caution">
    <text evidence="2">The sequence shown here is derived from an EMBL/GenBank/DDBJ whole genome shotgun (WGS) entry which is preliminary data.</text>
</comment>
<name>A0A919L505_9ACTN</name>
<dbReference type="EMBL" id="BNAT01000004">
    <property type="protein sequence ID" value="GHH85060.1"/>
    <property type="molecule type" value="Genomic_DNA"/>
</dbReference>
<dbReference type="AlphaFoldDB" id="A0A919L505"/>
<evidence type="ECO:0008006" key="4">
    <source>
        <dbReference type="Google" id="ProtNLM"/>
    </source>
</evidence>
<evidence type="ECO:0000256" key="1">
    <source>
        <dbReference type="SAM" id="MobiDB-lite"/>
    </source>
</evidence>
<proteinExistence type="predicted"/>
<evidence type="ECO:0000313" key="2">
    <source>
        <dbReference type="EMBL" id="GHH85060.1"/>
    </source>
</evidence>
<accession>A0A919L505</accession>
<gene>
    <name evidence="2" type="ORF">GCM10017771_16500</name>
</gene>
<protein>
    <recommendedName>
        <fullName evidence="4">DUF4034 domain-containing protein</fullName>
    </recommendedName>
</protein>
<dbReference type="Proteomes" id="UP000603227">
    <property type="component" value="Unassembled WGS sequence"/>
</dbReference>